<dbReference type="Pfam" id="PF09763">
    <property type="entry name" value="Sec3_CC"/>
    <property type="match status" value="1"/>
</dbReference>
<dbReference type="EMBL" id="JBEVYD010000007">
    <property type="protein sequence ID" value="KAL3231340.1"/>
    <property type="molecule type" value="Genomic_DNA"/>
</dbReference>
<evidence type="ECO:0000256" key="2">
    <source>
        <dbReference type="ARBA" id="ARBA00022448"/>
    </source>
</evidence>
<dbReference type="Gene3D" id="2.30.29.90">
    <property type="match status" value="1"/>
</dbReference>
<dbReference type="Pfam" id="PF15277">
    <property type="entry name" value="Sec3-PIP2_bind"/>
    <property type="match status" value="1"/>
</dbReference>
<accession>A0ABR4NSD9</accession>
<organism evidence="7 8">
    <name type="scientific">Nakaseomyces bracarensis</name>
    <dbReference type="NCBI Taxonomy" id="273131"/>
    <lineage>
        <taxon>Eukaryota</taxon>
        <taxon>Fungi</taxon>
        <taxon>Dikarya</taxon>
        <taxon>Ascomycota</taxon>
        <taxon>Saccharomycotina</taxon>
        <taxon>Saccharomycetes</taxon>
        <taxon>Saccharomycetales</taxon>
        <taxon>Saccharomycetaceae</taxon>
        <taxon>Nakaseomyces</taxon>
    </lineage>
</organism>
<feature type="domain" description="Exocyst complex component Sec3 PIP2-binding N-terminal" evidence="6">
    <location>
        <begin position="124"/>
        <end position="212"/>
    </location>
</feature>
<feature type="region of interest" description="Disordered" evidence="5">
    <location>
        <begin position="1"/>
        <end position="68"/>
    </location>
</feature>
<feature type="compositionally biased region" description="Polar residues" evidence="5">
    <location>
        <begin position="376"/>
        <end position="390"/>
    </location>
</feature>
<keyword evidence="3" id="KW-0268">Exocytosis</keyword>
<feature type="region of interest" description="Disordered" evidence="5">
    <location>
        <begin position="342"/>
        <end position="408"/>
    </location>
</feature>
<dbReference type="InterPro" id="IPR019160">
    <property type="entry name" value="Sec3_CC"/>
</dbReference>
<dbReference type="Proteomes" id="UP001623330">
    <property type="component" value="Unassembled WGS sequence"/>
</dbReference>
<dbReference type="InterPro" id="IPR048628">
    <property type="entry name" value="Sec3_C"/>
</dbReference>
<keyword evidence="2" id="KW-0813">Transport</keyword>
<feature type="region of interest" description="Disordered" evidence="5">
    <location>
        <begin position="246"/>
        <end position="297"/>
    </location>
</feature>
<feature type="compositionally biased region" description="Basic and acidic residues" evidence="5">
    <location>
        <begin position="13"/>
        <end position="23"/>
    </location>
</feature>
<evidence type="ECO:0000256" key="5">
    <source>
        <dbReference type="SAM" id="MobiDB-lite"/>
    </source>
</evidence>
<comment type="caution">
    <text evidence="7">The sequence shown here is derived from an EMBL/GenBank/DDBJ whole genome shotgun (WGS) entry which is preliminary data.</text>
</comment>
<feature type="compositionally biased region" description="Polar residues" evidence="5">
    <location>
        <begin position="27"/>
        <end position="39"/>
    </location>
</feature>
<comment type="similarity">
    <text evidence="1">Belongs to the SEC3 family.</text>
</comment>
<feature type="compositionally biased region" description="Polar residues" evidence="5">
    <location>
        <begin position="254"/>
        <end position="281"/>
    </location>
</feature>
<evidence type="ECO:0000256" key="4">
    <source>
        <dbReference type="ARBA" id="ARBA00023054"/>
    </source>
</evidence>
<keyword evidence="4" id="KW-0175">Coiled coil</keyword>
<evidence type="ECO:0000313" key="8">
    <source>
        <dbReference type="Proteomes" id="UP001623330"/>
    </source>
</evidence>
<reference evidence="7 8" key="1">
    <citation type="submission" date="2024-05" db="EMBL/GenBank/DDBJ databases">
        <title>Long read based assembly of the Candida bracarensis genome reveals expanded adhesin content.</title>
        <authorList>
            <person name="Marcet-Houben M."/>
            <person name="Ksiezopolska E."/>
            <person name="Gabaldon T."/>
        </authorList>
    </citation>
    <scope>NUCLEOTIDE SEQUENCE [LARGE SCALE GENOMIC DNA]</scope>
    <source>
        <strain evidence="7 8">CBM6</strain>
    </source>
</reference>
<dbReference type="PANTHER" id="PTHR16092:SF14">
    <property type="entry name" value="EXOCYST COMPLEX COMPONENT 1 ISOFORM X1"/>
    <property type="match status" value="1"/>
</dbReference>
<dbReference type="SMART" id="SM01313">
    <property type="entry name" value="Sec3-PIP2_bind"/>
    <property type="match status" value="1"/>
</dbReference>
<protein>
    <submittedName>
        <fullName evidence="7">Exocyst complex component SEC3</fullName>
    </submittedName>
</protein>
<sequence>MKSSKSPFKKFVHSRESSQDNTHKRTPSGTHTHSRNASGSAAPPVSGTTNPGHKRSTSRSSNSSQTSNFLAEQYERDRKAIIKYCFSKVDPKTGVPPNNYITHVRIIEDSKSPSARPPVDSKLEYKKKRVLIVSSKASNTKEVQLHKARENSDTSFQIGRTWDLKELVKIEADSQVSEGFTLTMGKVYYWETNSSKERAVFIKSLVSLYLQTFEGKVPELVNWDLSLFYLDEKSYNRAVINRSPSLSLPSSPLKTSMNTTPSHSTHAFPQGKSTSNHSSIPIAQGPPQAKLSGNSSTALQGTAADMTKSVTAGVAGAAVVAGASNMIPPKNRARQTIVPPIDTSAANIPTREPPMRSPNRQSARLSTEGGLLNRSPYANSATINDVNRTFHTPPEGSIQSRSPKRTEYGRGVMEERYKPIRNEPPKENDREMENKFMLPSETKWSTPENQTLPTNSKEVTPGLPPAQEIEEQDFDSFKHQRDEQMGNARTELPKERVNDHLLEDLNAVLRDEDYQNAPQPVYENEEFNNSVVSDDLVAPLNIADVAPLDTGSVEAFGNRLDDPIDLNAPPSDIEESSPVMAEVSETLDSFMDDTKEDTTEMSFEKNDEVRYSQGFAAPVPHVYHEVSTIQEEPAISKIPDRNEKRINKSNDSLTLSADVDDEALLEILTDVNWDIENDDADTLLEKISNNLNHTEYTFNKNLLSLNDLSPSLAPYEENIGTACDKINPTFSLFLMEMSNCSEDIDYVESQHNGLQIESANKKQLWSTLDNLLKIVSLDEDTLNKLLNCPIREKNLPWIEEQLESMWKAFNAIEGEKNKEEANLRDMEALRQRREFYEKVTKLLIQRMVEELGNKFSSLHNSSTTSEQFVNILNNLLVFSPIVLFCKIMSLDSYNKLVELWNANAQILHKTIWDKELIRLERKELLSLKSSQETLIEQGSRQLMTQWQQFKKTRKTTTDEPIYGNFLVSILETMENLQKQCIYYQNFVDFFFHISSNENFSKAIRKTYSPEINQSLLSSVHCIESDREAAVRKLGIVSKAFQSVVAAIAHQLSEILKEESSIAPALMLYLEQKIRELETTNQEYLSSAFNRLLTQINQTWLEFLQENLIEMERSFTFSAVHEVSPLINGIAVYLKNIQDLFEYVQSQMNIEHTNKFETVSVVKNGCTTLALRVSKMLGRRGESASVISGKQENPDDIEMTIGLLVNSNSLVEYLAFLNNYMNGILDESLQQAKDVFDFEKEIYADYVLRETIPKLTSFVNGATNMLNTQQNVANPARWAAYSKQNLENILAGYSTNEIKNIIEKFHNKMIEQFSSDNEDHMEVILCDKLWSCLQGHTVSLYLKLQTLIDKLYPGTNVKFSKNDIISSFEKYRK</sequence>
<dbReference type="InterPro" id="IPR028258">
    <property type="entry name" value="Sec3-PIP2_bind"/>
</dbReference>
<proteinExistence type="inferred from homology"/>
<feature type="compositionally biased region" description="Low complexity" evidence="5">
    <location>
        <begin position="58"/>
        <end position="68"/>
    </location>
</feature>
<evidence type="ECO:0000256" key="1">
    <source>
        <dbReference type="ARBA" id="ARBA00006518"/>
    </source>
</evidence>
<evidence type="ECO:0000259" key="6">
    <source>
        <dbReference type="SMART" id="SM01313"/>
    </source>
</evidence>
<dbReference type="CDD" id="cd13315">
    <property type="entry name" value="PH_Sec3"/>
    <property type="match status" value="1"/>
</dbReference>
<keyword evidence="8" id="KW-1185">Reference proteome</keyword>
<evidence type="ECO:0000256" key="3">
    <source>
        <dbReference type="ARBA" id="ARBA00022483"/>
    </source>
</evidence>
<dbReference type="PANTHER" id="PTHR16092">
    <property type="entry name" value="SEC3/SYNTAXIN-RELATED"/>
    <property type="match status" value="1"/>
</dbReference>
<gene>
    <name evidence="7" type="ORF">RNJ44_00375</name>
</gene>
<evidence type="ECO:0000313" key="7">
    <source>
        <dbReference type="EMBL" id="KAL3231340.1"/>
    </source>
</evidence>
<dbReference type="Pfam" id="PF20654">
    <property type="entry name" value="Sec3_C-term"/>
    <property type="match status" value="1"/>
</dbReference>
<name>A0ABR4NSD9_9SACH</name>